<organism evidence="2 3">
    <name type="scientific">Candidatus Wolfebacteria bacterium CG02_land_8_20_14_3_00_37_12</name>
    <dbReference type="NCBI Taxonomy" id="1975066"/>
    <lineage>
        <taxon>Bacteria</taxon>
        <taxon>Candidatus Wolfeibacteriota</taxon>
    </lineage>
</organism>
<feature type="transmembrane region" description="Helical" evidence="1">
    <location>
        <begin position="82"/>
        <end position="107"/>
    </location>
</feature>
<evidence type="ECO:0000256" key="1">
    <source>
        <dbReference type="SAM" id="Phobius"/>
    </source>
</evidence>
<accession>A0A2M7CQI8</accession>
<evidence type="ECO:0000313" key="2">
    <source>
        <dbReference type="EMBL" id="PIV31928.1"/>
    </source>
</evidence>
<proteinExistence type="predicted"/>
<dbReference type="Proteomes" id="UP000230595">
    <property type="component" value="Unassembled WGS sequence"/>
</dbReference>
<evidence type="ECO:0000313" key="3">
    <source>
        <dbReference type="Proteomes" id="UP000230595"/>
    </source>
</evidence>
<protein>
    <submittedName>
        <fullName evidence="2">Uncharacterized protein</fullName>
    </submittedName>
</protein>
<dbReference type="AlphaFoldDB" id="A0A2M7CQI8"/>
<reference evidence="3" key="1">
    <citation type="submission" date="2017-09" db="EMBL/GenBank/DDBJ databases">
        <title>Depth-based differentiation of microbial function through sediment-hosted aquifers and enrichment of novel symbionts in the deep terrestrial subsurface.</title>
        <authorList>
            <person name="Probst A.J."/>
            <person name="Ladd B."/>
            <person name="Jarett J.K."/>
            <person name="Geller-Mcgrath D.E."/>
            <person name="Sieber C.M.K."/>
            <person name="Emerson J.B."/>
            <person name="Anantharaman K."/>
            <person name="Thomas B.C."/>
            <person name="Malmstrom R."/>
            <person name="Stieglmeier M."/>
            <person name="Klingl A."/>
            <person name="Woyke T."/>
            <person name="Ryan C.M."/>
            <person name="Banfield J.F."/>
        </authorList>
    </citation>
    <scope>NUCLEOTIDE SEQUENCE [LARGE SCALE GENOMIC DNA]</scope>
</reference>
<dbReference type="EMBL" id="PEUH01000010">
    <property type="protein sequence ID" value="PIV31928.1"/>
    <property type="molecule type" value="Genomic_DNA"/>
</dbReference>
<gene>
    <name evidence="2" type="ORF">COS33_00585</name>
</gene>
<comment type="caution">
    <text evidence="2">The sequence shown here is derived from an EMBL/GenBank/DDBJ whole genome shotgun (WGS) entry which is preliminary data.</text>
</comment>
<keyword evidence="1" id="KW-0472">Membrane</keyword>
<keyword evidence="1" id="KW-1133">Transmembrane helix</keyword>
<name>A0A2M7CQI8_9BACT</name>
<keyword evidence="1" id="KW-0812">Transmembrane</keyword>
<sequence>MIFLYLFNRFTFRLKEFLRHWYINSFFVYSQFIVFQLEKLDRFFAFKITWRYFFQPLYQDRTILGRILGFIFRLQRLLVGGLVYLVIILMAAGFYLIWLAFPVYIIYRILIY</sequence>